<evidence type="ECO:0000256" key="1">
    <source>
        <dbReference type="ARBA" id="ARBA00000135"/>
    </source>
</evidence>
<dbReference type="PANTHER" id="PTHR11963:SF23">
    <property type="entry name" value="CYTOSOL AMINOPEPTIDASE"/>
    <property type="match status" value="1"/>
</dbReference>
<evidence type="ECO:0000256" key="5">
    <source>
        <dbReference type="ARBA" id="ARBA00022670"/>
    </source>
</evidence>
<evidence type="ECO:0000256" key="4">
    <source>
        <dbReference type="ARBA" id="ARBA00022438"/>
    </source>
</evidence>
<feature type="domain" description="Cytosol aminopeptidase" evidence="8">
    <location>
        <begin position="342"/>
        <end position="349"/>
    </location>
</feature>
<dbReference type="GO" id="GO:0030145">
    <property type="term" value="F:manganese ion binding"/>
    <property type="evidence" value="ECO:0007669"/>
    <property type="project" value="UniProtKB-UniRule"/>
</dbReference>
<evidence type="ECO:0000256" key="7">
    <source>
        <dbReference type="HAMAP-Rule" id="MF_00181"/>
    </source>
</evidence>
<dbReference type="CDD" id="cd00433">
    <property type="entry name" value="Peptidase_M17"/>
    <property type="match status" value="1"/>
</dbReference>
<feature type="binding site" evidence="7">
    <location>
        <position position="267"/>
    </location>
    <ligand>
        <name>Mn(2+)</name>
        <dbReference type="ChEBI" id="CHEBI:29035"/>
        <label>2</label>
    </ligand>
</feature>
<evidence type="ECO:0000256" key="3">
    <source>
        <dbReference type="ARBA" id="ARBA00009528"/>
    </source>
</evidence>
<keyword evidence="5 7" id="KW-0645">Protease</keyword>
<keyword evidence="7" id="KW-0963">Cytoplasm</keyword>
<name>A0A1F5X4V2_9BACT</name>
<dbReference type="AlphaFoldDB" id="A0A1F5X4V2"/>
<feature type="binding site" evidence="7">
    <location>
        <position position="346"/>
    </location>
    <ligand>
        <name>Mn(2+)</name>
        <dbReference type="ChEBI" id="CHEBI:29035"/>
        <label>2</label>
    </ligand>
</feature>
<dbReference type="Gene3D" id="3.40.220.10">
    <property type="entry name" value="Leucine Aminopeptidase, subunit E, domain 1"/>
    <property type="match status" value="1"/>
</dbReference>
<comment type="similarity">
    <text evidence="3 7">Belongs to the peptidase M17 family.</text>
</comment>
<feature type="binding site" evidence="7">
    <location>
        <position position="267"/>
    </location>
    <ligand>
        <name>Mn(2+)</name>
        <dbReference type="ChEBI" id="CHEBI:29035"/>
        <label>1</label>
    </ligand>
</feature>
<gene>
    <name evidence="7" type="primary">pepA</name>
    <name evidence="9" type="ORF">A3B18_03885</name>
</gene>
<feature type="binding site" evidence="7">
    <location>
        <position position="285"/>
    </location>
    <ligand>
        <name>Mn(2+)</name>
        <dbReference type="ChEBI" id="CHEBI:29035"/>
        <label>2</label>
    </ligand>
</feature>
<reference evidence="9 10" key="1">
    <citation type="journal article" date="2016" name="Nat. Commun.">
        <title>Thousands of microbial genomes shed light on interconnected biogeochemical processes in an aquifer system.</title>
        <authorList>
            <person name="Anantharaman K."/>
            <person name="Brown C.T."/>
            <person name="Hug L.A."/>
            <person name="Sharon I."/>
            <person name="Castelle C.J."/>
            <person name="Probst A.J."/>
            <person name="Thomas B.C."/>
            <person name="Singh A."/>
            <person name="Wilkins M.J."/>
            <person name="Karaoz U."/>
            <person name="Brodie E.L."/>
            <person name="Williams K.H."/>
            <person name="Hubbard S.S."/>
            <person name="Banfield J.F."/>
        </authorList>
    </citation>
    <scope>NUCLEOTIDE SEQUENCE [LARGE SCALE GENOMIC DNA]</scope>
</reference>
<evidence type="ECO:0000256" key="6">
    <source>
        <dbReference type="ARBA" id="ARBA00022801"/>
    </source>
</evidence>
<dbReference type="EMBL" id="MFIE01000009">
    <property type="protein sequence ID" value="OGF82914.1"/>
    <property type="molecule type" value="Genomic_DNA"/>
</dbReference>
<dbReference type="InterPro" id="IPR008283">
    <property type="entry name" value="Peptidase_M17_N"/>
</dbReference>
<dbReference type="PROSITE" id="PS00631">
    <property type="entry name" value="CYTOSOL_AP"/>
    <property type="match status" value="1"/>
</dbReference>
<dbReference type="Pfam" id="PF02789">
    <property type="entry name" value="Peptidase_M17_N"/>
    <property type="match status" value="1"/>
</dbReference>
<dbReference type="GO" id="GO:0070006">
    <property type="term" value="F:metalloaminopeptidase activity"/>
    <property type="evidence" value="ECO:0007669"/>
    <property type="project" value="InterPro"/>
</dbReference>
<feature type="active site" evidence="7">
    <location>
        <position position="348"/>
    </location>
</feature>
<proteinExistence type="inferred from homology"/>
<evidence type="ECO:0000259" key="8">
    <source>
        <dbReference type="PROSITE" id="PS00631"/>
    </source>
</evidence>
<dbReference type="HAMAP" id="MF_00181">
    <property type="entry name" value="Cytosol_peptidase_M17"/>
    <property type="match status" value="1"/>
</dbReference>
<dbReference type="GO" id="GO:0005737">
    <property type="term" value="C:cytoplasm"/>
    <property type="evidence" value="ECO:0007669"/>
    <property type="project" value="UniProtKB-SubCell"/>
</dbReference>
<dbReference type="Proteomes" id="UP000178684">
    <property type="component" value="Unassembled WGS sequence"/>
</dbReference>
<dbReference type="InterPro" id="IPR043472">
    <property type="entry name" value="Macro_dom-like"/>
</dbReference>
<dbReference type="SUPFAM" id="SSF53187">
    <property type="entry name" value="Zn-dependent exopeptidases"/>
    <property type="match status" value="1"/>
</dbReference>
<keyword evidence="6 7" id="KW-0378">Hydrolase</keyword>
<keyword evidence="7" id="KW-0479">Metal-binding</keyword>
<dbReference type="Gene3D" id="3.40.630.10">
    <property type="entry name" value="Zn peptidases"/>
    <property type="match status" value="1"/>
</dbReference>
<keyword evidence="4 7" id="KW-0031">Aminopeptidase</keyword>
<keyword evidence="7" id="KW-0464">Manganese</keyword>
<accession>A0A1F5X4V2</accession>
<comment type="subcellular location">
    <subcellularLocation>
        <location evidence="7">Cytoplasm</location>
    </subcellularLocation>
</comment>
<dbReference type="EC" id="3.4.11.10" evidence="7"/>
<evidence type="ECO:0000313" key="10">
    <source>
        <dbReference type="Proteomes" id="UP000178684"/>
    </source>
</evidence>
<comment type="caution">
    <text evidence="9">The sequence shown here is derived from an EMBL/GenBank/DDBJ whole genome shotgun (WGS) entry which is preliminary data.</text>
</comment>
<evidence type="ECO:0000256" key="2">
    <source>
        <dbReference type="ARBA" id="ARBA00000967"/>
    </source>
</evidence>
<dbReference type="InterPro" id="IPR023042">
    <property type="entry name" value="Peptidase_M17_leu_NH2_pept"/>
</dbReference>
<feature type="binding site" evidence="7">
    <location>
        <position position="344"/>
    </location>
    <ligand>
        <name>Mn(2+)</name>
        <dbReference type="ChEBI" id="CHEBI:29035"/>
        <label>1</label>
    </ligand>
</feature>
<dbReference type="Pfam" id="PF00883">
    <property type="entry name" value="Peptidase_M17"/>
    <property type="match status" value="1"/>
</dbReference>
<feature type="active site" evidence="7">
    <location>
        <position position="274"/>
    </location>
</feature>
<dbReference type="NCBIfam" id="NF002074">
    <property type="entry name" value="PRK00913.1-4"/>
    <property type="match status" value="1"/>
</dbReference>
<dbReference type="GO" id="GO:0006508">
    <property type="term" value="P:proteolysis"/>
    <property type="evidence" value="ECO:0007669"/>
    <property type="project" value="UniProtKB-KW"/>
</dbReference>
<feature type="binding site" evidence="7">
    <location>
        <position position="346"/>
    </location>
    <ligand>
        <name>Mn(2+)</name>
        <dbReference type="ChEBI" id="CHEBI:29035"/>
        <label>1</label>
    </ligand>
</feature>
<comment type="cofactor">
    <cofactor evidence="7">
        <name>Mn(2+)</name>
        <dbReference type="ChEBI" id="CHEBI:29035"/>
    </cofactor>
    <text evidence="7">Binds 2 manganese ions per subunit.</text>
</comment>
<comment type="catalytic activity">
    <reaction evidence="1 7">
        <text>Release of an N-terminal amino acid, Xaa-|-Yaa-, in which Xaa is preferably Leu, but may be other amino acids including Pro although not Arg or Lys, and Yaa may be Pro. Amino acid amides and methyl esters are also readily hydrolyzed, but rates on arylamides are exceedingly low.</text>
        <dbReference type="EC" id="3.4.11.1"/>
    </reaction>
</comment>
<feature type="binding site" evidence="7">
    <location>
        <position position="262"/>
    </location>
    <ligand>
        <name>Mn(2+)</name>
        <dbReference type="ChEBI" id="CHEBI:29035"/>
        <label>2</label>
    </ligand>
</feature>
<organism evidence="9 10">
    <name type="scientific">Candidatus Giovannonibacteria bacterium RIFCSPLOWO2_01_FULL_46_13</name>
    <dbReference type="NCBI Taxonomy" id="1798352"/>
    <lineage>
        <taxon>Bacteria</taxon>
        <taxon>Candidatus Giovannoniibacteriota</taxon>
    </lineage>
</organism>
<evidence type="ECO:0000313" key="9">
    <source>
        <dbReference type="EMBL" id="OGF82914.1"/>
    </source>
</evidence>
<protein>
    <recommendedName>
        <fullName evidence="7">Probable cytosol aminopeptidase</fullName>
        <ecNumber evidence="7">3.4.11.1</ecNumber>
    </recommendedName>
    <alternativeName>
        <fullName evidence="7">Leucine aminopeptidase</fullName>
        <shortName evidence="7">LAP</shortName>
        <ecNumber evidence="7">3.4.11.10</ecNumber>
    </alternativeName>
    <alternativeName>
        <fullName evidence="7">Leucyl aminopeptidase</fullName>
    </alternativeName>
</protein>
<dbReference type="SUPFAM" id="SSF52949">
    <property type="entry name" value="Macro domain-like"/>
    <property type="match status" value="1"/>
</dbReference>
<sequence length="492" mass="54129">MTINFRMLRAPDPRDIPLVFFMFEGESPKSSKLFNFLADGEKDYLKKIPGATRVSEKEVKVFLLPNAERKIILVGLGKSKEFIHQKGSLAMRMAVQTARKEKIKKFAFWVGRVGTPKETVKFFEGVATNAIMADFEFVKYKTPPKDGFSFVEEVQGISKSKDKNISEGFKRGMAIGEEVNACRSLANTPGGDMTPKILAQHAEDDSKGTKIKVKILKEDKIKELGMGGILGVSKGSAERPRFIIMEYWGGKKSEKPIVLVGKGVTFDTGGLNLKPEQAIYEMHMDMSGGSAVIHSMRAAARLGIKKNIIALVPAVENMPSGSSYHPGDVLKTMSGKTIEVLNTDAEGRIILADALSYAKKYDPRLVVDVATLTGAAMVALGQRYSGLFTPSQKLEAVFRKLGEETGDKVWPLPLSADFEEDIKGTFGDWANISKTRYGGATTAAAFLWQWAKDYPWVHLDIAPRMTTIEGDYLAKGAAGAPVRLLVRLLEEF</sequence>
<dbReference type="InterPro" id="IPR000819">
    <property type="entry name" value="Peptidase_M17_C"/>
</dbReference>
<dbReference type="PRINTS" id="PR00481">
    <property type="entry name" value="LAMNOPPTDASE"/>
</dbReference>
<dbReference type="InterPro" id="IPR011356">
    <property type="entry name" value="Leucine_aapep/pepB"/>
</dbReference>
<dbReference type="PANTHER" id="PTHR11963">
    <property type="entry name" value="LEUCINE AMINOPEPTIDASE-RELATED"/>
    <property type="match status" value="1"/>
</dbReference>
<comment type="function">
    <text evidence="7">Presumably involved in the processing and regular turnover of intracellular proteins. Catalyzes the removal of unsubstituted N-terminal amino acids from various peptides.</text>
</comment>
<comment type="catalytic activity">
    <reaction evidence="2 7">
        <text>Release of an N-terminal amino acid, preferentially leucine, but not glutamic or aspartic acids.</text>
        <dbReference type="EC" id="3.4.11.10"/>
    </reaction>
</comment>
<dbReference type="EC" id="3.4.11.1" evidence="7"/>